<gene>
    <name evidence="1" type="ORF">RED65_10144</name>
</gene>
<evidence type="ECO:0000313" key="2">
    <source>
        <dbReference type="Proteomes" id="UP000004263"/>
    </source>
</evidence>
<keyword evidence="2" id="KW-1185">Reference proteome</keyword>
<dbReference type="OrthoDB" id="5600793at2"/>
<accession>Q1N647</accession>
<reference evidence="1 2" key="1">
    <citation type="submission" date="2006-03" db="EMBL/GenBank/DDBJ databases">
        <authorList>
            <person name="Pinhassi J."/>
            <person name="Pedros-Alio C."/>
            <person name="Ferriera S."/>
            <person name="Johnson J."/>
            <person name="Kravitz S."/>
            <person name="Halpern A."/>
            <person name="Remington K."/>
            <person name="Beeson K."/>
            <person name="Tran B."/>
            <person name="Rogers Y.-H."/>
            <person name="Friedman R."/>
            <person name="Venter J.C."/>
        </authorList>
    </citation>
    <scope>NUCLEOTIDE SEQUENCE [LARGE SCALE GENOMIC DNA]</scope>
    <source>
        <strain evidence="1 2">RED65</strain>
    </source>
</reference>
<organism evidence="1 2">
    <name type="scientific">Bermanella marisrubri</name>
    <dbReference type="NCBI Taxonomy" id="207949"/>
    <lineage>
        <taxon>Bacteria</taxon>
        <taxon>Pseudomonadati</taxon>
        <taxon>Pseudomonadota</taxon>
        <taxon>Gammaproteobacteria</taxon>
        <taxon>Oceanospirillales</taxon>
        <taxon>Oceanospirillaceae</taxon>
        <taxon>Bermanella</taxon>
    </lineage>
</organism>
<proteinExistence type="predicted"/>
<dbReference type="AlphaFoldDB" id="Q1N647"/>
<sequence length="71" mass="8368">MNQIVVDIHIDSEEVLKAYHGAEFVYAQALDGRRIRFPVNILWSFIGHDGIHGRFVITYNDHNKFERVERL</sequence>
<evidence type="ECO:0000313" key="1">
    <source>
        <dbReference type="EMBL" id="EAT13745.1"/>
    </source>
</evidence>
<dbReference type="EMBL" id="AAQH01000001">
    <property type="protein sequence ID" value="EAT13745.1"/>
    <property type="molecule type" value="Genomic_DNA"/>
</dbReference>
<dbReference type="Proteomes" id="UP000004263">
    <property type="component" value="Unassembled WGS sequence"/>
</dbReference>
<dbReference type="InterPro" id="IPR021363">
    <property type="entry name" value="DUF2835"/>
</dbReference>
<dbReference type="HOGENOM" id="CLU_185065_0_0_6"/>
<name>Q1N647_9GAMM</name>
<dbReference type="RefSeq" id="WP_007017166.1">
    <property type="nucleotide sequence ID" value="NZ_CH724113.1"/>
</dbReference>
<protein>
    <recommendedName>
        <fullName evidence="3">DUF2835 domain-containing protein</fullName>
    </recommendedName>
</protein>
<comment type="caution">
    <text evidence="1">The sequence shown here is derived from an EMBL/GenBank/DDBJ whole genome shotgun (WGS) entry which is preliminary data.</text>
</comment>
<evidence type="ECO:0008006" key="3">
    <source>
        <dbReference type="Google" id="ProtNLM"/>
    </source>
</evidence>
<dbReference type="STRING" id="207949.RED65_10144"/>
<dbReference type="Pfam" id="PF11197">
    <property type="entry name" value="DUF2835"/>
    <property type="match status" value="1"/>
</dbReference>